<dbReference type="InterPro" id="IPR050445">
    <property type="entry name" value="Bact_polysacc_biosynth/exp"/>
</dbReference>
<organism evidence="9">
    <name type="scientific">termite gut metagenome</name>
    <dbReference type="NCBI Taxonomy" id="433724"/>
    <lineage>
        <taxon>unclassified sequences</taxon>
        <taxon>metagenomes</taxon>
        <taxon>organismal metagenomes</taxon>
    </lineage>
</organism>
<feature type="transmembrane region" description="Helical" evidence="7">
    <location>
        <begin position="337"/>
        <end position="357"/>
    </location>
</feature>
<feature type="coiled-coil region" evidence="6">
    <location>
        <begin position="244"/>
        <end position="285"/>
    </location>
</feature>
<feature type="transmembrane region" description="Helical" evidence="7">
    <location>
        <begin position="35"/>
        <end position="54"/>
    </location>
</feature>
<keyword evidence="6" id="KW-0175">Coiled coil</keyword>
<dbReference type="GO" id="GO:0005886">
    <property type="term" value="C:plasma membrane"/>
    <property type="evidence" value="ECO:0007669"/>
    <property type="project" value="UniProtKB-SubCell"/>
</dbReference>
<dbReference type="GO" id="GO:0004713">
    <property type="term" value="F:protein tyrosine kinase activity"/>
    <property type="evidence" value="ECO:0007669"/>
    <property type="project" value="TreeGrafter"/>
</dbReference>
<evidence type="ECO:0000259" key="8">
    <source>
        <dbReference type="Pfam" id="PF02706"/>
    </source>
</evidence>
<dbReference type="PANTHER" id="PTHR32309:SF13">
    <property type="entry name" value="FERRIC ENTEROBACTIN TRANSPORT PROTEIN FEPE"/>
    <property type="match status" value="1"/>
</dbReference>
<evidence type="ECO:0000256" key="4">
    <source>
        <dbReference type="ARBA" id="ARBA00022989"/>
    </source>
</evidence>
<evidence type="ECO:0000256" key="6">
    <source>
        <dbReference type="SAM" id="Coils"/>
    </source>
</evidence>
<proteinExistence type="predicted"/>
<keyword evidence="4 7" id="KW-1133">Transmembrane helix</keyword>
<feature type="transmembrane region" description="Helical" evidence="7">
    <location>
        <begin position="143"/>
        <end position="163"/>
    </location>
</feature>
<comment type="caution">
    <text evidence="9">The sequence shown here is derived from an EMBL/GenBank/DDBJ whole genome shotgun (WGS) entry which is preliminary data.</text>
</comment>
<dbReference type="PANTHER" id="PTHR32309">
    <property type="entry name" value="TYROSINE-PROTEIN KINASE"/>
    <property type="match status" value="1"/>
</dbReference>
<comment type="subcellular location">
    <subcellularLocation>
        <location evidence="1">Cell membrane</location>
        <topology evidence="1">Multi-pass membrane protein</topology>
    </subcellularLocation>
</comment>
<gene>
    <name evidence="9" type="ORF">EZS27_016836</name>
</gene>
<evidence type="ECO:0000256" key="7">
    <source>
        <dbReference type="SAM" id="Phobius"/>
    </source>
</evidence>
<dbReference type="Pfam" id="PF02706">
    <property type="entry name" value="Wzz"/>
    <property type="match status" value="1"/>
</dbReference>
<keyword evidence="2" id="KW-1003">Cell membrane</keyword>
<name>A0A5J4RMX1_9ZZZZ</name>
<protein>
    <recommendedName>
        <fullName evidence="8">Polysaccharide chain length determinant N-terminal domain-containing protein</fullName>
    </recommendedName>
</protein>
<evidence type="ECO:0000256" key="2">
    <source>
        <dbReference type="ARBA" id="ARBA00022475"/>
    </source>
</evidence>
<feature type="domain" description="Polysaccharide chain length determinant N-terminal" evidence="8">
    <location>
        <begin position="18"/>
        <end position="74"/>
    </location>
</feature>
<reference evidence="9" key="1">
    <citation type="submission" date="2019-03" db="EMBL/GenBank/DDBJ databases">
        <title>Single cell metagenomics reveals metabolic interactions within the superorganism composed of flagellate Streblomastix strix and complex community of Bacteroidetes bacteria on its surface.</title>
        <authorList>
            <person name="Treitli S.C."/>
            <person name="Kolisko M."/>
            <person name="Husnik F."/>
            <person name="Keeling P."/>
            <person name="Hampl V."/>
        </authorList>
    </citation>
    <scope>NUCLEOTIDE SEQUENCE</scope>
    <source>
        <strain evidence="9">STM</strain>
    </source>
</reference>
<keyword evidence="5 7" id="KW-0472">Membrane</keyword>
<evidence type="ECO:0000256" key="3">
    <source>
        <dbReference type="ARBA" id="ARBA00022692"/>
    </source>
</evidence>
<evidence type="ECO:0000256" key="5">
    <source>
        <dbReference type="ARBA" id="ARBA00023136"/>
    </source>
</evidence>
<keyword evidence="3 7" id="KW-0812">Transmembrane</keyword>
<evidence type="ECO:0000313" key="9">
    <source>
        <dbReference type="EMBL" id="KAA6334892.1"/>
    </source>
</evidence>
<accession>A0A5J4RMX1</accession>
<evidence type="ECO:0000256" key="1">
    <source>
        <dbReference type="ARBA" id="ARBA00004651"/>
    </source>
</evidence>
<dbReference type="AlphaFoldDB" id="A0A5J4RMX1"/>
<sequence>MNEIDNKATVHTPQQEEQEIDLIELAQKIWAERKLILKICSYALFIGLIVAFSIPKEYTTSVTLAPEISGKSGTEGMGVFAAMAGINLNTKSNEDALSVDLYPDIVSSTPFLTHLFDIKVADKKGKLETTLYTYLNEHQHLVWWRYVFSFPFKALGWVMSLFINDKPEIGDRELNPFMLTQNETEVVNNLSKRITISVDKKTRVTTLSVTMQDPLISANVANIVLKNLQDYITDYRTNKARHDLEFTEKLYKEARKDYDIAQQKYAQYMDKNQNTILQIARIEEERLANEKDLTYNVYTQIAQQLQMAKVKIQEITPIYTVVEPATVPLRPGKPNKVAILIGFIFLGGVGSIGWIIFVKNLLSSWKEKQLEKTPSYN</sequence>
<dbReference type="InterPro" id="IPR003856">
    <property type="entry name" value="LPS_length_determ_N"/>
</dbReference>
<dbReference type="EMBL" id="SNRY01000949">
    <property type="protein sequence ID" value="KAA6334892.1"/>
    <property type="molecule type" value="Genomic_DNA"/>
</dbReference>